<dbReference type="EMBL" id="JAUJEB010000009">
    <property type="protein sequence ID" value="MDN5216501.1"/>
    <property type="molecule type" value="Genomic_DNA"/>
</dbReference>
<keyword evidence="2" id="KW-1185">Reference proteome</keyword>
<name>A0ABT8LJD5_9BACT</name>
<dbReference type="Proteomes" id="UP001172083">
    <property type="component" value="Unassembled WGS sequence"/>
</dbReference>
<gene>
    <name evidence="1" type="ORF">QQ020_30815</name>
</gene>
<reference evidence="1" key="1">
    <citation type="submission" date="2023-06" db="EMBL/GenBank/DDBJ databases">
        <title>Genomic of Agaribacillus aureum.</title>
        <authorList>
            <person name="Wang G."/>
        </authorList>
    </citation>
    <scope>NUCLEOTIDE SEQUENCE</scope>
    <source>
        <strain evidence="1">BMA12</strain>
    </source>
</reference>
<evidence type="ECO:0000313" key="1">
    <source>
        <dbReference type="EMBL" id="MDN5216501.1"/>
    </source>
</evidence>
<evidence type="ECO:0000313" key="2">
    <source>
        <dbReference type="Proteomes" id="UP001172083"/>
    </source>
</evidence>
<evidence type="ECO:0008006" key="3">
    <source>
        <dbReference type="Google" id="ProtNLM"/>
    </source>
</evidence>
<dbReference type="RefSeq" id="WP_346761838.1">
    <property type="nucleotide sequence ID" value="NZ_JAUJEB010000009.1"/>
</dbReference>
<proteinExistence type="predicted"/>
<sequence length="428" mass="49311">MMKKLFLPLLIMFMGNPLFTFGQEWSKKFVKQDVLYMKGDYKLARELNHNLKIKIKTTLGPQNPYTALAQFKDAKYHAGAGYIQAYRRSVNSGLSIARGATGRKNINYARIALEGIQIMVKYGDYARAETLLNEVSDILVDYKNKDPKLEHKKNYLLAQVYAAQEHRTKALDMLIKLRDYAAELTLETEVKDNFTSGNKDKTRTLSAFELKQNKRTYAHYLTLIGQLYAHSHESGKADSAFNVARVWINNNLPANDYSQIYYQFQQIKIAEEKDPNEKNITQLANLVKRSEKTLNRNQELVLDMKYTLLNWYQKNNNTAKYNGLKTHLTNINEKYYDNKNIHLDLLALTVLGEESEEKSDQDKINEAKKMLKNSAALPDVHESRIKVLLFLLEKSEEAGQETESEAYFKQIQDQKTELYGEGSPVLSS</sequence>
<protein>
    <recommendedName>
        <fullName evidence="3">Tetratricopeptide repeat protein</fullName>
    </recommendedName>
</protein>
<accession>A0ABT8LJD5</accession>
<organism evidence="1 2">
    <name type="scientific">Agaribacillus aureus</name>
    <dbReference type="NCBI Taxonomy" id="3051825"/>
    <lineage>
        <taxon>Bacteria</taxon>
        <taxon>Pseudomonadati</taxon>
        <taxon>Bacteroidota</taxon>
        <taxon>Cytophagia</taxon>
        <taxon>Cytophagales</taxon>
        <taxon>Splendidivirgaceae</taxon>
        <taxon>Agaribacillus</taxon>
    </lineage>
</organism>
<comment type="caution">
    <text evidence="1">The sequence shown here is derived from an EMBL/GenBank/DDBJ whole genome shotgun (WGS) entry which is preliminary data.</text>
</comment>